<accession>A0A9P1JPV2</accession>
<dbReference type="PANTHER" id="PTHR16026">
    <property type="entry name" value="CARTILAGE ACIDIC PROTEIN 1"/>
    <property type="match status" value="1"/>
</dbReference>
<evidence type="ECO:0000256" key="2">
    <source>
        <dbReference type="SAM" id="MobiDB-lite"/>
    </source>
</evidence>
<dbReference type="AlphaFoldDB" id="A0A9P1JPV2"/>
<organism evidence="3 4">
    <name type="scientific">Azospirillum baldaniorum</name>
    <dbReference type="NCBI Taxonomy" id="1064539"/>
    <lineage>
        <taxon>Bacteria</taxon>
        <taxon>Pseudomonadati</taxon>
        <taxon>Pseudomonadota</taxon>
        <taxon>Alphaproteobacteria</taxon>
        <taxon>Rhodospirillales</taxon>
        <taxon>Azospirillaceae</taxon>
        <taxon>Azospirillum</taxon>
    </lineage>
</organism>
<dbReference type="Gene3D" id="2.130.10.130">
    <property type="entry name" value="Integrin alpha, N-terminal"/>
    <property type="match status" value="1"/>
</dbReference>
<dbReference type="KEGG" id="abs:AZOBR_70080"/>
<dbReference type="InterPro" id="IPR028994">
    <property type="entry name" value="Integrin_alpha_N"/>
</dbReference>
<dbReference type="InterPro" id="IPR013517">
    <property type="entry name" value="FG-GAP"/>
</dbReference>
<sequence length="292" mass="31836">MFFECSRLIDGNQPRLSNGITVTDVDGDGAFELVVTGYATNNLILKWDGSRLVDIAGPLLADPSGCAVAIAAADVDGDGREELYVLNSDRASGPKEMGDRLFACFGKHWLDLLAQPENAGMANRVAGRSVIAMDRHGHGRYGFVVAADGGPFRLFELSRRGRLEDAAEDAGIDLIGAGRGLLALPFLSDRVDLFACNEGGPNFLFRNLGRRHLRRDRRGAGGRRFAIRRAGGDRGGRAGLWRVRAAGRRLGGAAAPVRPALRRRLRGRGRPRDVLSGPGVQRDRRRFRQRRL</sequence>
<dbReference type="SUPFAM" id="SSF69318">
    <property type="entry name" value="Integrin alpha N-terminal domain"/>
    <property type="match status" value="1"/>
</dbReference>
<proteinExistence type="predicted"/>
<dbReference type="EMBL" id="HE577327">
    <property type="protein sequence ID" value="CCC97444.1"/>
    <property type="molecule type" value="Genomic_DNA"/>
</dbReference>
<evidence type="ECO:0000256" key="1">
    <source>
        <dbReference type="ARBA" id="ARBA00022729"/>
    </source>
</evidence>
<evidence type="ECO:0000313" key="4">
    <source>
        <dbReference type="Proteomes" id="UP000007319"/>
    </source>
</evidence>
<dbReference type="PANTHER" id="PTHR16026:SF0">
    <property type="entry name" value="CARTILAGE ACIDIC PROTEIN 1"/>
    <property type="match status" value="1"/>
</dbReference>
<evidence type="ECO:0000313" key="3">
    <source>
        <dbReference type="EMBL" id="CCC97444.1"/>
    </source>
</evidence>
<reference evidence="3 4" key="1">
    <citation type="journal article" date="2011" name="PLoS Genet.">
        <title>Azospirillum genomes reveal transition of bacteria from aquatic to terrestrial environments.</title>
        <authorList>
            <person name="Wisniewski-Dye F."/>
            <person name="Borziak K."/>
            <person name="Khalsa-Moyers G."/>
            <person name="Alexandre G."/>
            <person name="Sukharnikov L.O."/>
            <person name="Wuichet K."/>
            <person name="Hurst G.B."/>
            <person name="McDonald W.H."/>
            <person name="Robertson J.S."/>
            <person name="Barbe V."/>
            <person name="Calteau A."/>
            <person name="Rouy Z."/>
            <person name="Mangenot S."/>
            <person name="Prigent-Combaret C."/>
            <person name="Normand P."/>
            <person name="Boyer M."/>
            <person name="Siguier P."/>
            <person name="Dessaux Y."/>
            <person name="Elmerich C."/>
            <person name="Condemine G."/>
            <person name="Krishnen G."/>
            <person name="Kennedy I."/>
            <person name="Paterson A.H."/>
            <person name="Gonzalez V."/>
            <person name="Mavingui P."/>
            <person name="Zhulin I.B."/>
        </authorList>
    </citation>
    <scope>NUCLEOTIDE SEQUENCE [LARGE SCALE GENOMIC DNA]</scope>
    <source>
        <strain evidence="3 4">Sp245</strain>
    </source>
</reference>
<evidence type="ECO:0008006" key="5">
    <source>
        <dbReference type="Google" id="ProtNLM"/>
    </source>
</evidence>
<keyword evidence="4" id="KW-1185">Reference proteome</keyword>
<protein>
    <recommendedName>
        <fullName evidence="5">VCBS repeat-containing protein</fullName>
    </recommendedName>
</protein>
<gene>
    <name evidence="3" type="ORF">AZOBR_70080</name>
</gene>
<dbReference type="Pfam" id="PF13517">
    <property type="entry name" value="FG-GAP_3"/>
    <property type="match status" value="1"/>
</dbReference>
<dbReference type="Proteomes" id="UP000007319">
    <property type="component" value="Chromosome"/>
</dbReference>
<feature type="region of interest" description="Disordered" evidence="2">
    <location>
        <begin position="266"/>
        <end position="292"/>
    </location>
</feature>
<feature type="compositionally biased region" description="Basic residues" evidence="2">
    <location>
        <begin position="283"/>
        <end position="292"/>
    </location>
</feature>
<dbReference type="InterPro" id="IPR027039">
    <property type="entry name" value="Crtac1"/>
</dbReference>
<dbReference type="RefSeq" id="WP_014239740.1">
    <property type="nucleotide sequence ID" value="NC_016617.1"/>
</dbReference>
<keyword evidence="1" id="KW-0732">Signal</keyword>
<name>A0A9P1JPV2_9PROT</name>